<name>A0AC54Z5N1_ORYAF</name>
<reference evidence="2" key="1">
    <citation type="submission" date="2025-08" db="UniProtKB">
        <authorList>
            <consortium name="RefSeq"/>
        </authorList>
    </citation>
    <scope>IDENTIFICATION</scope>
</reference>
<evidence type="ECO:0000313" key="2">
    <source>
        <dbReference type="RefSeq" id="XP_042638351.1"/>
    </source>
</evidence>
<evidence type="ECO:0000313" key="1">
    <source>
        <dbReference type="Proteomes" id="UP000694850"/>
    </source>
</evidence>
<keyword evidence="1" id="KW-1185">Reference proteome</keyword>
<organism evidence="1 2">
    <name type="scientific">Orycteropus afer afer</name>
    <dbReference type="NCBI Taxonomy" id="1230840"/>
    <lineage>
        <taxon>Eukaryota</taxon>
        <taxon>Metazoa</taxon>
        <taxon>Chordata</taxon>
        <taxon>Craniata</taxon>
        <taxon>Vertebrata</taxon>
        <taxon>Euteleostomi</taxon>
        <taxon>Mammalia</taxon>
        <taxon>Eutheria</taxon>
        <taxon>Afrotheria</taxon>
        <taxon>Tubulidentata</taxon>
        <taxon>Orycteropodidae</taxon>
        <taxon>Orycteropus</taxon>
    </lineage>
</organism>
<proteinExistence type="predicted"/>
<sequence length="299" mass="33136">MNLFIYVLLLSISIRSCFNGSQSNVSSTVGAKQLQSMETNLDSFRRRLLVIVVGIMIMSFVFTCLCFLHHNCMSDNATNGDIIRKQGIAAKPSRLSPSESKTASPCSPEKQPLLSCTDKLSEPSSQKKSSRPSSVQKLLRPTSPEKSPIPSSAEKLPRPASSGKLCGPPSRKSSRPSSPEQLFRSSHLQKPYKLIHTRSINKTDTLSRPLPSKTCRCYKEKCLVCKTSPESSEIKNNFALTPPFLSEVKCLSQSFHKEDSMGNTIFYDASDDDDDSDREITIICNIKQKEAHPRATQNS</sequence>
<dbReference type="RefSeq" id="XP_042638351.1">
    <property type="nucleotide sequence ID" value="XM_042782417.1"/>
</dbReference>
<gene>
    <name evidence="2" type="primary">CUNHXorf66</name>
</gene>
<dbReference type="Proteomes" id="UP000694850">
    <property type="component" value="Unplaced"/>
</dbReference>
<protein>
    <submittedName>
        <fullName evidence="2">Uncharacterized protein CXorf66 homolog</fullName>
    </submittedName>
</protein>
<accession>A0AC54Z5N1</accession>